<accession>A0A0R1F9Q9</accession>
<dbReference type="PATRIC" id="fig|913848.6.peg.1734"/>
<dbReference type="EMBL" id="AZCN01000047">
    <property type="protein sequence ID" value="KRK15511.1"/>
    <property type="molecule type" value="Genomic_DNA"/>
</dbReference>
<organism evidence="1 2">
    <name type="scientific">Loigolactobacillus coryniformis subsp. coryniformis KCTC 3167 = DSM 20001</name>
    <dbReference type="NCBI Taxonomy" id="913848"/>
    <lineage>
        <taxon>Bacteria</taxon>
        <taxon>Bacillati</taxon>
        <taxon>Bacillota</taxon>
        <taxon>Bacilli</taxon>
        <taxon>Lactobacillales</taxon>
        <taxon>Lactobacillaceae</taxon>
        <taxon>Loigolactobacillus</taxon>
    </lineage>
</organism>
<reference evidence="1 2" key="1">
    <citation type="journal article" date="2015" name="Genome Announc.">
        <title>Expanding the biotechnology potential of lactobacilli through comparative genomics of 213 strains and associated genera.</title>
        <authorList>
            <person name="Sun Z."/>
            <person name="Harris H.M."/>
            <person name="McCann A."/>
            <person name="Guo C."/>
            <person name="Argimon S."/>
            <person name="Zhang W."/>
            <person name="Yang X."/>
            <person name="Jeffery I.B."/>
            <person name="Cooney J.C."/>
            <person name="Kagawa T.F."/>
            <person name="Liu W."/>
            <person name="Song Y."/>
            <person name="Salvetti E."/>
            <person name="Wrobel A."/>
            <person name="Rasinkangas P."/>
            <person name="Parkhill J."/>
            <person name="Rea M.C."/>
            <person name="O'Sullivan O."/>
            <person name="Ritari J."/>
            <person name="Douillard F.P."/>
            <person name="Paul Ross R."/>
            <person name="Yang R."/>
            <person name="Briner A.E."/>
            <person name="Felis G.E."/>
            <person name="de Vos W.M."/>
            <person name="Barrangou R."/>
            <person name="Klaenhammer T.R."/>
            <person name="Caufield P.W."/>
            <person name="Cui Y."/>
            <person name="Zhang H."/>
            <person name="O'Toole P.W."/>
        </authorList>
    </citation>
    <scope>NUCLEOTIDE SEQUENCE [LARGE SCALE GENOMIC DNA]</scope>
    <source>
        <strain evidence="1 2">DSM 20001</strain>
    </source>
</reference>
<protein>
    <submittedName>
        <fullName evidence="1">Uncharacterized protein</fullName>
    </submittedName>
</protein>
<name>A0A0R1F9Q9_9LACO</name>
<evidence type="ECO:0000313" key="1">
    <source>
        <dbReference type="EMBL" id="KRK15511.1"/>
    </source>
</evidence>
<proteinExistence type="predicted"/>
<dbReference type="AlphaFoldDB" id="A0A0R1F9Q9"/>
<sequence length="282" mass="31674">MARLQRPIGGDQMGQRPKGLPNNCFYYDLADQTTYAETAELCADFAIRKTTIFVGSLADDLKLGNVIYRTAVIDVSGKVVLCSRTAVQLMTVYSQHNLLTCRLSRWMADELGLQNFPYFHGENSFIPDSSPQRQQAAWVCSRWYSTMRAYANAVLVTFSQADERQPKVVIRVQLSVRSLTTQLGLVREFLLALTNVVQQGFKELLPSSTCDLMVPANLPKLTALDIPQVQPAQLRQFIYDCFSEDVCQLAEVGQMSVREATASADYHIRPPRGLKHRKSKAD</sequence>
<dbReference type="Proteomes" id="UP000051181">
    <property type="component" value="Unassembled WGS sequence"/>
</dbReference>
<gene>
    <name evidence="1" type="ORF">FD22_GL001694</name>
</gene>
<evidence type="ECO:0000313" key="2">
    <source>
        <dbReference type="Proteomes" id="UP000051181"/>
    </source>
</evidence>
<comment type="caution">
    <text evidence="1">The sequence shown here is derived from an EMBL/GenBank/DDBJ whole genome shotgun (WGS) entry which is preliminary data.</text>
</comment>